<proteinExistence type="inferred from homology"/>
<protein>
    <submittedName>
        <fullName evidence="4">Universal stress protein</fullName>
    </submittedName>
</protein>
<dbReference type="SUPFAM" id="SSF52402">
    <property type="entry name" value="Adenine nucleotide alpha hydrolases-like"/>
    <property type="match status" value="1"/>
</dbReference>
<dbReference type="PRINTS" id="PR01438">
    <property type="entry name" value="UNVRSLSTRESS"/>
</dbReference>
<dbReference type="EMBL" id="CP095049">
    <property type="protein sequence ID" value="UOQ54380.1"/>
    <property type="molecule type" value="Genomic_DNA"/>
</dbReference>
<evidence type="ECO:0000256" key="2">
    <source>
        <dbReference type="SAM" id="SignalP"/>
    </source>
</evidence>
<reference evidence="4 5" key="1">
    <citation type="submission" date="2022-04" db="EMBL/GenBank/DDBJ databases">
        <title>Hymenobacter sp. isolated from the air.</title>
        <authorList>
            <person name="Won M."/>
            <person name="Lee C.-M."/>
            <person name="Woen H.-Y."/>
            <person name="Kwon S.-W."/>
        </authorList>
    </citation>
    <scope>NUCLEOTIDE SEQUENCE [LARGE SCALE GENOMIC DNA]</scope>
    <source>
        <strain evidence="5">5116 S-27</strain>
    </source>
</reference>
<sequence length="143" mass="14734">MTLSLIFCPIDFSVATASLVAYAATLAAGAKAELRLLHVLLPQPALATNDTDLALATQMAHHRAAAEQLGAQVTTSVLRGDAATEIVAAARRHAADLIVIGAHGQTGLTRFLMGGTAEAVVRTAPCATLLVNTQSSGEYRKSA</sequence>
<feature type="domain" description="UspA" evidence="3">
    <location>
        <begin position="6"/>
        <end position="131"/>
    </location>
</feature>
<dbReference type="PANTHER" id="PTHR46268:SF6">
    <property type="entry name" value="UNIVERSAL STRESS PROTEIN UP12"/>
    <property type="match status" value="1"/>
</dbReference>
<dbReference type="InterPro" id="IPR006015">
    <property type="entry name" value="Universal_stress_UspA"/>
</dbReference>
<evidence type="ECO:0000313" key="5">
    <source>
        <dbReference type="Proteomes" id="UP000831785"/>
    </source>
</evidence>
<keyword evidence="5" id="KW-1185">Reference proteome</keyword>
<organism evidence="4 5">
    <name type="scientific">Hymenobacter cellulosivorans</name>
    <dbReference type="NCBI Taxonomy" id="2932249"/>
    <lineage>
        <taxon>Bacteria</taxon>
        <taxon>Pseudomonadati</taxon>
        <taxon>Bacteroidota</taxon>
        <taxon>Cytophagia</taxon>
        <taxon>Cytophagales</taxon>
        <taxon>Hymenobacteraceae</taxon>
        <taxon>Hymenobacter</taxon>
    </lineage>
</organism>
<dbReference type="RefSeq" id="WP_244721147.1">
    <property type="nucleotide sequence ID" value="NZ_CP095049.1"/>
</dbReference>
<name>A0ABY4FDA6_9BACT</name>
<feature type="signal peptide" evidence="2">
    <location>
        <begin position="1"/>
        <end position="23"/>
    </location>
</feature>
<dbReference type="InterPro" id="IPR014729">
    <property type="entry name" value="Rossmann-like_a/b/a_fold"/>
</dbReference>
<evidence type="ECO:0000313" key="4">
    <source>
        <dbReference type="EMBL" id="UOQ54380.1"/>
    </source>
</evidence>
<accession>A0ABY4FDA6</accession>
<dbReference type="InterPro" id="IPR006016">
    <property type="entry name" value="UspA"/>
</dbReference>
<evidence type="ECO:0000256" key="1">
    <source>
        <dbReference type="ARBA" id="ARBA00008791"/>
    </source>
</evidence>
<dbReference type="Proteomes" id="UP000831785">
    <property type="component" value="Chromosome"/>
</dbReference>
<dbReference type="Gene3D" id="3.40.50.620">
    <property type="entry name" value="HUPs"/>
    <property type="match status" value="1"/>
</dbReference>
<dbReference type="PANTHER" id="PTHR46268">
    <property type="entry name" value="STRESS RESPONSE PROTEIN NHAX"/>
    <property type="match status" value="1"/>
</dbReference>
<feature type="chain" id="PRO_5047075749" evidence="2">
    <location>
        <begin position="24"/>
        <end position="143"/>
    </location>
</feature>
<dbReference type="CDD" id="cd00293">
    <property type="entry name" value="USP-like"/>
    <property type="match status" value="1"/>
</dbReference>
<evidence type="ECO:0000259" key="3">
    <source>
        <dbReference type="Pfam" id="PF00582"/>
    </source>
</evidence>
<comment type="similarity">
    <text evidence="1">Belongs to the universal stress protein A family.</text>
</comment>
<keyword evidence="2" id="KW-0732">Signal</keyword>
<dbReference type="Pfam" id="PF00582">
    <property type="entry name" value="Usp"/>
    <property type="match status" value="1"/>
</dbReference>
<gene>
    <name evidence="4" type="ORF">MUN80_06370</name>
</gene>